<dbReference type="eggNOG" id="ENOG502T1NT">
    <property type="taxonomic scope" value="Eukaryota"/>
</dbReference>
<dbReference type="Proteomes" id="UP000006671">
    <property type="component" value="Unassembled WGS sequence"/>
</dbReference>
<evidence type="ECO:0000313" key="2">
    <source>
        <dbReference type="Proteomes" id="UP000006671"/>
    </source>
</evidence>
<accession>D2VN66</accession>
<dbReference type="EMBL" id="GG738884">
    <property type="protein sequence ID" value="EFC41597.1"/>
    <property type="molecule type" value="Genomic_DNA"/>
</dbReference>
<dbReference type="RefSeq" id="XP_002674341.1">
    <property type="nucleotide sequence ID" value="XM_002674295.1"/>
</dbReference>
<protein>
    <submittedName>
        <fullName evidence="1">Predicted protein</fullName>
    </submittedName>
</protein>
<dbReference type="InParanoid" id="D2VN66"/>
<dbReference type="OMA" id="GDCGVNT"/>
<evidence type="ECO:0000313" key="1">
    <source>
        <dbReference type="EMBL" id="EFC41597.1"/>
    </source>
</evidence>
<proteinExistence type="predicted"/>
<dbReference type="VEuPathDB" id="AmoebaDB:NAEGRDRAFT_70387"/>
<dbReference type="GeneID" id="8851436"/>
<dbReference type="AlphaFoldDB" id="D2VN66"/>
<name>D2VN66_NAEGR</name>
<dbReference type="KEGG" id="ngr:NAEGRDRAFT_70387"/>
<dbReference type="OrthoDB" id="10252177at2759"/>
<sequence length="454" mass="50187">MTTLQLNGEWTDRYGKIWRSSQSGNTFNWVENTTGRVASDLYKLFRFDGTKHLKYSSNNGNQLISSVDTFTKAPSNSFPTDFNQSIIKNVPLLTGAMYQDYCGMIWNCSNHEGGHFVLSNLTDGRSCDGYVVFDIYRNVFIIYIVFVRNGVENVFKSEATNLNEMDLSNGDYFRRVGGNTPLPQPVDPPLLPTTTQQLPQPTPIQMPPQPTTRYYRIGGGKDGVSTWTKWNGLPCLTVVEGWEVVFEVDQNGNISGSNRTDYKNTMLTKYYSGTFKNNVFDISAKFSDGRVISYKGSLTGNKVRVDYVILTPGNLQGGTIGDGGFNVGTLFETSAPPCQPKTYTINGKTYWKRYNALPSSSIVDGWMMSFNVDKYGNISGSNKNAGQAFTKTYSGTLINNLMDATAKWDDGRTATYKGSITNNTIKLDFIITAPGTQPGQSGDSGFNTGIVTSN</sequence>
<keyword evidence="2" id="KW-1185">Reference proteome</keyword>
<organism evidence="2">
    <name type="scientific">Naegleria gruberi</name>
    <name type="common">Amoeba</name>
    <dbReference type="NCBI Taxonomy" id="5762"/>
    <lineage>
        <taxon>Eukaryota</taxon>
        <taxon>Discoba</taxon>
        <taxon>Heterolobosea</taxon>
        <taxon>Tetramitia</taxon>
        <taxon>Eutetramitia</taxon>
        <taxon>Vahlkampfiidae</taxon>
        <taxon>Naegleria</taxon>
    </lineage>
</organism>
<gene>
    <name evidence="1" type="ORF">NAEGRDRAFT_70387</name>
</gene>
<reference evidence="1 2" key="1">
    <citation type="journal article" date="2010" name="Cell">
        <title>The genome of Naegleria gruberi illuminates early eukaryotic versatility.</title>
        <authorList>
            <person name="Fritz-Laylin L.K."/>
            <person name="Prochnik S.E."/>
            <person name="Ginger M.L."/>
            <person name="Dacks J.B."/>
            <person name="Carpenter M.L."/>
            <person name="Field M.C."/>
            <person name="Kuo A."/>
            <person name="Paredez A."/>
            <person name="Chapman J."/>
            <person name="Pham J."/>
            <person name="Shu S."/>
            <person name="Neupane R."/>
            <person name="Cipriano M."/>
            <person name="Mancuso J."/>
            <person name="Tu H."/>
            <person name="Salamov A."/>
            <person name="Lindquist E."/>
            <person name="Shapiro H."/>
            <person name="Lucas S."/>
            <person name="Grigoriev I.V."/>
            <person name="Cande W.Z."/>
            <person name="Fulton C."/>
            <person name="Rokhsar D.S."/>
            <person name="Dawson S.C."/>
        </authorList>
    </citation>
    <scope>NUCLEOTIDE SEQUENCE [LARGE SCALE GENOMIC DNA]</scope>
    <source>
        <strain evidence="1 2">NEG-M</strain>
    </source>
</reference>